<name>A0A0N4Z8D6_PARTI</name>
<protein>
    <submittedName>
        <fullName evidence="3">LigA</fullName>
    </submittedName>
</protein>
<feature type="compositionally biased region" description="Basic and acidic residues" evidence="1">
    <location>
        <begin position="165"/>
        <end position="183"/>
    </location>
</feature>
<evidence type="ECO:0000313" key="3">
    <source>
        <dbReference type="WBParaSite" id="PTRK_0000353800.1"/>
    </source>
</evidence>
<feature type="compositionally biased region" description="Basic residues" evidence="1">
    <location>
        <begin position="21"/>
        <end position="32"/>
    </location>
</feature>
<feature type="compositionally biased region" description="Basic residues" evidence="1">
    <location>
        <begin position="1"/>
        <end position="11"/>
    </location>
</feature>
<dbReference type="WBParaSite" id="PTRK_0000353800.1">
    <property type="protein sequence ID" value="PTRK_0000353800.1"/>
    <property type="gene ID" value="PTRK_0000353800"/>
</dbReference>
<evidence type="ECO:0000313" key="2">
    <source>
        <dbReference type="Proteomes" id="UP000038045"/>
    </source>
</evidence>
<evidence type="ECO:0000256" key="1">
    <source>
        <dbReference type="SAM" id="MobiDB-lite"/>
    </source>
</evidence>
<dbReference type="Proteomes" id="UP000038045">
    <property type="component" value="Unplaced"/>
</dbReference>
<dbReference type="AlphaFoldDB" id="A0A0N4Z8D6"/>
<proteinExistence type="predicted"/>
<feature type="region of interest" description="Disordered" evidence="1">
    <location>
        <begin position="1"/>
        <end position="183"/>
    </location>
</feature>
<organism evidence="2 3">
    <name type="scientific">Parastrongyloides trichosuri</name>
    <name type="common">Possum-specific nematode worm</name>
    <dbReference type="NCBI Taxonomy" id="131310"/>
    <lineage>
        <taxon>Eukaryota</taxon>
        <taxon>Metazoa</taxon>
        <taxon>Ecdysozoa</taxon>
        <taxon>Nematoda</taxon>
        <taxon>Chromadorea</taxon>
        <taxon>Rhabditida</taxon>
        <taxon>Tylenchina</taxon>
        <taxon>Panagrolaimomorpha</taxon>
        <taxon>Strongyloidoidea</taxon>
        <taxon>Strongyloididae</taxon>
        <taxon>Parastrongyloides</taxon>
    </lineage>
</organism>
<feature type="compositionally biased region" description="Basic residues" evidence="1">
    <location>
        <begin position="141"/>
        <end position="153"/>
    </location>
</feature>
<sequence>MLDALRRRHARTGKENIHDLPRHHRRCYAKGRSRPDPGACARPGRRVRRPTEGGVFRLAPDVGAQDGSGEQPPVGPGRDPKNGRRPRRRPRRLPPGVRLRLENRRLAFRHGGARSPLARSSAHRRSARHLVGAADGLCASQRRRARPARRRPRSPSWSGGRKRRSLECGHRLEGRAPGETRPA</sequence>
<reference evidence="3" key="1">
    <citation type="submission" date="2017-02" db="UniProtKB">
        <authorList>
            <consortium name="WormBaseParasite"/>
        </authorList>
    </citation>
    <scope>IDENTIFICATION</scope>
</reference>
<feature type="compositionally biased region" description="Basic residues" evidence="1">
    <location>
        <begin position="83"/>
        <end position="92"/>
    </location>
</feature>
<accession>A0A0N4Z8D6</accession>
<keyword evidence="2" id="KW-1185">Reference proteome</keyword>